<dbReference type="EMBL" id="JABZEO010000045">
    <property type="protein sequence ID" value="NVZ11778.1"/>
    <property type="molecule type" value="Genomic_DNA"/>
</dbReference>
<proteinExistence type="predicted"/>
<dbReference type="Proteomes" id="UP000592294">
    <property type="component" value="Unassembled WGS sequence"/>
</dbReference>
<organism evidence="1 2">
    <name type="scientific">Allochromatium humboldtianum</name>
    <dbReference type="NCBI Taxonomy" id="504901"/>
    <lineage>
        <taxon>Bacteria</taxon>
        <taxon>Pseudomonadati</taxon>
        <taxon>Pseudomonadota</taxon>
        <taxon>Gammaproteobacteria</taxon>
        <taxon>Chromatiales</taxon>
        <taxon>Chromatiaceae</taxon>
        <taxon>Allochromatium</taxon>
    </lineage>
</organism>
<reference evidence="1 2" key="1">
    <citation type="submission" date="2020-06" db="EMBL/GenBank/DDBJ databases">
        <title>Whole-genome sequence of Allochromatium humboldtianum DSM 21881, type strain.</title>
        <authorList>
            <person name="Kyndt J.A."/>
            <person name="Meyer T.E."/>
        </authorList>
    </citation>
    <scope>NUCLEOTIDE SEQUENCE [LARGE SCALE GENOMIC DNA]</scope>
    <source>
        <strain evidence="1 2">DSM 21881</strain>
    </source>
</reference>
<evidence type="ECO:0000313" key="2">
    <source>
        <dbReference type="Proteomes" id="UP000592294"/>
    </source>
</evidence>
<name>A0A850REK0_9GAMM</name>
<dbReference type="AlphaFoldDB" id="A0A850REK0"/>
<keyword evidence="2" id="KW-1185">Reference proteome</keyword>
<evidence type="ECO:0000313" key="1">
    <source>
        <dbReference type="EMBL" id="NVZ11778.1"/>
    </source>
</evidence>
<accession>A0A850REK0</accession>
<protein>
    <submittedName>
        <fullName evidence="1">Uncharacterized protein</fullName>
    </submittedName>
</protein>
<gene>
    <name evidence="1" type="ORF">HW932_21275</name>
</gene>
<comment type="caution">
    <text evidence="1">The sequence shown here is derived from an EMBL/GenBank/DDBJ whole genome shotgun (WGS) entry which is preliminary data.</text>
</comment>
<dbReference type="RefSeq" id="WP_176978454.1">
    <property type="nucleotide sequence ID" value="NZ_JABZEO010000045.1"/>
</dbReference>
<sequence length="148" mass="17195">MQNMRFRVFVNPVEEKVWAIGIGAYFESLDFERTNEFWTTTLWDRANESPKHHFHFNEVKPLHRMKARVVLDEIQAKRRDGYFEVLLPMIESNWGFVLDPTSVEPTLVPNSAGVEDEEDALVSNVALTDILEIDEKKLERAGYIAIDI</sequence>